<gene>
    <name evidence="8" type="primary">fliO</name>
    <name evidence="8" type="ORF">JFL75_15090</name>
</gene>
<sequence length="206" mass="22138">MIAVFIAAWFSVSLSAQIQDPAGESVTDQSAGQTEISPDPARPDETLLLLDDTPAEGPAAEGGTSSFMAVLRMILVLALVAVAIYGIVYLLKKINKTPTQQDGRIKILASTHLGSNRYVHVISLADKAYLVGSAEGGVSLIAEIEDKETVDTMLLDESRKNAEAGAARFLDFKSIFRRLTGGTGVSQEELPSSDTIKKRRERFKGL</sequence>
<keyword evidence="8" id="KW-0966">Cell projection</keyword>
<dbReference type="RefSeq" id="WP_215625553.1">
    <property type="nucleotide sequence ID" value="NZ_CP067089.2"/>
</dbReference>
<name>A0A7T7XL31_9SPIR</name>
<evidence type="ECO:0000313" key="8">
    <source>
        <dbReference type="EMBL" id="QQO08247.1"/>
    </source>
</evidence>
<feature type="region of interest" description="Disordered" evidence="6">
    <location>
        <begin position="23"/>
        <end position="44"/>
    </location>
</feature>
<evidence type="ECO:0000256" key="5">
    <source>
        <dbReference type="RuleBase" id="RU362064"/>
    </source>
</evidence>
<feature type="signal peptide" evidence="7">
    <location>
        <begin position="1"/>
        <end position="18"/>
    </location>
</feature>
<keyword evidence="5" id="KW-0975">Bacterial flagellum</keyword>
<dbReference type="NCBIfam" id="TIGR03500">
    <property type="entry name" value="FliO_TIGR"/>
    <property type="match status" value="1"/>
</dbReference>
<keyword evidence="7" id="KW-0732">Signal</keyword>
<dbReference type="AlphaFoldDB" id="A0A7T7XL31"/>
<feature type="chain" id="PRO_5030991348" description="Flagellar protein" evidence="7">
    <location>
        <begin position="19"/>
        <end position="206"/>
    </location>
</feature>
<dbReference type="EMBL" id="CP067089">
    <property type="protein sequence ID" value="QQO08247.1"/>
    <property type="molecule type" value="Genomic_DNA"/>
</dbReference>
<evidence type="ECO:0000256" key="2">
    <source>
        <dbReference type="ARBA" id="ARBA00022692"/>
    </source>
</evidence>
<evidence type="ECO:0000313" key="9">
    <source>
        <dbReference type="Proteomes" id="UP000595917"/>
    </source>
</evidence>
<keyword evidence="8" id="KW-0969">Cilium</keyword>
<accession>A0A7T7XL31</accession>
<keyword evidence="1 5" id="KW-1003">Cell membrane</keyword>
<protein>
    <recommendedName>
        <fullName evidence="5">Flagellar protein</fullName>
    </recommendedName>
</protein>
<dbReference type="GO" id="GO:0044781">
    <property type="term" value="P:bacterial-type flagellum organization"/>
    <property type="evidence" value="ECO:0007669"/>
    <property type="project" value="UniProtKB-UniRule"/>
</dbReference>
<organism evidence="8 9">
    <name type="scientific">Breznakiella homolactica</name>
    <dbReference type="NCBI Taxonomy" id="2798577"/>
    <lineage>
        <taxon>Bacteria</taxon>
        <taxon>Pseudomonadati</taxon>
        <taxon>Spirochaetota</taxon>
        <taxon>Spirochaetia</taxon>
        <taxon>Spirochaetales</taxon>
        <taxon>Breznakiellaceae</taxon>
        <taxon>Breznakiella</taxon>
    </lineage>
</organism>
<evidence type="ECO:0000256" key="4">
    <source>
        <dbReference type="ARBA" id="ARBA00023136"/>
    </source>
</evidence>
<evidence type="ECO:0000256" key="7">
    <source>
        <dbReference type="SAM" id="SignalP"/>
    </source>
</evidence>
<comment type="subcellular location">
    <subcellularLocation>
        <location evidence="5">Cell membrane</location>
    </subcellularLocation>
    <subcellularLocation>
        <location evidence="5">Bacterial flagellum basal body</location>
    </subcellularLocation>
</comment>
<proteinExistence type="inferred from homology"/>
<comment type="similarity">
    <text evidence="5">Belongs to the FliO/MopB family.</text>
</comment>
<feature type="compositionally biased region" description="Polar residues" evidence="6">
    <location>
        <begin position="26"/>
        <end position="36"/>
    </location>
</feature>
<keyword evidence="8" id="KW-0282">Flagellum</keyword>
<dbReference type="Proteomes" id="UP000595917">
    <property type="component" value="Chromosome"/>
</dbReference>
<keyword evidence="4 5" id="KW-0472">Membrane</keyword>
<feature type="transmembrane region" description="Helical" evidence="5">
    <location>
        <begin position="69"/>
        <end position="91"/>
    </location>
</feature>
<dbReference type="GO" id="GO:0009425">
    <property type="term" value="C:bacterial-type flagellum basal body"/>
    <property type="evidence" value="ECO:0007669"/>
    <property type="project" value="UniProtKB-SubCell"/>
</dbReference>
<dbReference type="InterPro" id="IPR022781">
    <property type="entry name" value="Flagellar_biosynth_FliO"/>
</dbReference>
<keyword evidence="2 5" id="KW-0812">Transmembrane</keyword>
<dbReference type="KEGG" id="bhc:JFL75_15090"/>
<reference evidence="8" key="1">
    <citation type="submission" date="2021-01" db="EMBL/GenBank/DDBJ databases">
        <title>Description of Breznakiella homolactica.</title>
        <authorList>
            <person name="Song Y."/>
            <person name="Brune A."/>
        </authorList>
    </citation>
    <scope>NUCLEOTIDE SEQUENCE</scope>
    <source>
        <strain evidence="8">RmG30</strain>
    </source>
</reference>
<keyword evidence="3 5" id="KW-1133">Transmembrane helix</keyword>
<keyword evidence="9" id="KW-1185">Reference proteome</keyword>
<evidence type="ECO:0000256" key="1">
    <source>
        <dbReference type="ARBA" id="ARBA00022475"/>
    </source>
</evidence>
<evidence type="ECO:0000256" key="3">
    <source>
        <dbReference type="ARBA" id="ARBA00022989"/>
    </source>
</evidence>
<evidence type="ECO:0000256" key="6">
    <source>
        <dbReference type="SAM" id="MobiDB-lite"/>
    </source>
</evidence>
<dbReference type="GO" id="GO:0005886">
    <property type="term" value="C:plasma membrane"/>
    <property type="evidence" value="ECO:0007669"/>
    <property type="project" value="UniProtKB-SubCell"/>
</dbReference>
<dbReference type="Pfam" id="PF04347">
    <property type="entry name" value="FliO"/>
    <property type="match status" value="1"/>
</dbReference>